<evidence type="ECO:0000313" key="3">
    <source>
        <dbReference type="Proteomes" id="UP000770661"/>
    </source>
</evidence>
<reference evidence="2" key="1">
    <citation type="submission" date="2020-07" db="EMBL/GenBank/DDBJ databases">
        <title>The High-quality genome of the commercially important snow crab, Chionoecetes opilio.</title>
        <authorList>
            <person name="Jeong J.-H."/>
            <person name="Ryu S."/>
        </authorList>
    </citation>
    <scope>NUCLEOTIDE SEQUENCE</scope>
    <source>
        <strain evidence="2">MADBK_172401_WGS</strain>
        <tissue evidence="2">Digestive gland</tissue>
    </source>
</reference>
<evidence type="ECO:0000313" key="2">
    <source>
        <dbReference type="EMBL" id="KAG0714699.1"/>
    </source>
</evidence>
<dbReference type="OrthoDB" id="10041339at2759"/>
<evidence type="ECO:0000256" key="1">
    <source>
        <dbReference type="SAM" id="MobiDB-lite"/>
    </source>
</evidence>
<dbReference type="AlphaFoldDB" id="A0A8J4XXS3"/>
<dbReference type="EMBL" id="JACEEZ010020317">
    <property type="protein sequence ID" value="KAG0714699.1"/>
    <property type="molecule type" value="Genomic_DNA"/>
</dbReference>
<accession>A0A8J4XXS3</accession>
<proteinExistence type="predicted"/>
<name>A0A8J4XXS3_CHIOP</name>
<feature type="region of interest" description="Disordered" evidence="1">
    <location>
        <begin position="111"/>
        <end position="148"/>
    </location>
</feature>
<organism evidence="2 3">
    <name type="scientific">Chionoecetes opilio</name>
    <name type="common">Atlantic snow crab</name>
    <name type="synonym">Cancer opilio</name>
    <dbReference type="NCBI Taxonomy" id="41210"/>
    <lineage>
        <taxon>Eukaryota</taxon>
        <taxon>Metazoa</taxon>
        <taxon>Ecdysozoa</taxon>
        <taxon>Arthropoda</taxon>
        <taxon>Crustacea</taxon>
        <taxon>Multicrustacea</taxon>
        <taxon>Malacostraca</taxon>
        <taxon>Eumalacostraca</taxon>
        <taxon>Eucarida</taxon>
        <taxon>Decapoda</taxon>
        <taxon>Pleocyemata</taxon>
        <taxon>Brachyura</taxon>
        <taxon>Eubrachyura</taxon>
        <taxon>Majoidea</taxon>
        <taxon>Majidae</taxon>
        <taxon>Chionoecetes</taxon>
    </lineage>
</organism>
<sequence length="220" mass="24073">MSSQLRCGLLLVDGRGNQGLTSSTSGEVHVALAFLNRVIGKMLANLTSLIWGSGNTPATDATTTTTVMPSPGPITTKDAYEDAPEDLPKFNIRATTPTDEEEADWVLVDRAASPSSQSTLMEREDSSMKENTSEEVENQVAEAPPPRGIAQRAPSLLRAIDVLRPAQKAQRRREERRLKRSTLERNNKVREVASAGNKRAKRCDLMAPGKFSRAVNNRKC</sequence>
<feature type="compositionally biased region" description="Basic and acidic residues" evidence="1">
    <location>
        <begin position="121"/>
        <end position="132"/>
    </location>
</feature>
<evidence type="ECO:0008006" key="4">
    <source>
        <dbReference type="Google" id="ProtNLM"/>
    </source>
</evidence>
<protein>
    <recommendedName>
        <fullName evidence="4">Tumor protein p53-inducible nuclear protein 2</fullName>
    </recommendedName>
</protein>
<keyword evidence="3" id="KW-1185">Reference proteome</keyword>
<comment type="caution">
    <text evidence="2">The sequence shown here is derived from an EMBL/GenBank/DDBJ whole genome shotgun (WGS) entry which is preliminary data.</text>
</comment>
<gene>
    <name evidence="2" type="ORF">GWK47_001504</name>
</gene>
<dbReference type="Proteomes" id="UP000770661">
    <property type="component" value="Unassembled WGS sequence"/>
</dbReference>